<dbReference type="EMBL" id="AWGW01000003">
    <property type="protein sequence ID" value="ERK02943.1"/>
    <property type="molecule type" value="Genomic_DNA"/>
</dbReference>
<comment type="caution">
    <text evidence="1">The sequence shown here is derived from an EMBL/GenBank/DDBJ whole genome shotgun (WGS) entry which is preliminary data.</text>
</comment>
<dbReference type="Proteomes" id="UP000017023">
    <property type="component" value="Unassembled WGS sequence"/>
</dbReference>
<reference evidence="1 2" key="1">
    <citation type="submission" date="2013-08" db="EMBL/GenBank/DDBJ databases">
        <authorList>
            <person name="Durkin A.S."/>
            <person name="Haft D.R."/>
            <person name="McCorrison J."/>
            <person name="Torralba M."/>
            <person name="Gillis M."/>
            <person name="Haft D.H."/>
            <person name="Methe B."/>
            <person name="Sutton G."/>
            <person name="Nelson K.E."/>
        </authorList>
    </citation>
    <scope>NUCLEOTIDE SEQUENCE [LARGE SCALE GENOMIC DNA]</scope>
    <source>
        <strain evidence="1 2">F0493</strain>
    </source>
</reference>
<accession>U2LEN4</accession>
<evidence type="ECO:0000313" key="1">
    <source>
        <dbReference type="EMBL" id="ERK02943.1"/>
    </source>
</evidence>
<organism evidence="1 2">
    <name type="scientific">Segatella salivae F0493</name>
    <dbReference type="NCBI Taxonomy" id="1395125"/>
    <lineage>
        <taxon>Bacteria</taxon>
        <taxon>Pseudomonadati</taxon>
        <taxon>Bacteroidota</taxon>
        <taxon>Bacteroidia</taxon>
        <taxon>Bacteroidales</taxon>
        <taxon>Prevotellaceae</taxon>
        <taxon>Segatella</taxon>
    </lineage>
</organism>
<sequence>MTDTANVGNFHSNFYHGINPYDFRSKHKGLCQSFMYKRSKKIVIKNINKTEIIF</sequence>
<evidence type="ECO:0000313" key="2">
    <source>
        <dbReference type="Proteomes" id="UP000017023"/>
    </source>
</evidence>
<name>U2LEN4_9BACT</name>
<proteinExistence type="predicted"/>
<protein>
    <submittedName>
        <fullName evidence="1">Uncharacterized protein</fullName>
    </submittedName>
</protein>
<dbReference type="AlphaFoldDB" id="U2LEN4"/>
<gene>
    <name evidence="1" type="ORF">HMPREF9145_1624</name>
</gene>